<gene>
    <name evidence="1" type="ORF">FLP15_05810</name>
</gene>
<evidence type="ECO:0000313" key="2">
    <source>
        <dbReference type="Proteomes" id="UP000315128"/>
    </source>
</evidence>
<evidence type="ECO:0000313" key="1">
    <source>
        <dbReference type="EMBL" id="QDK70760.1"/>
    </source>
</evidence>
<dbReference type="Gene3D" id="3.10.450.540">
    <property type="match status" value="1"/>
</dbReference>
<protein>
    <submittedName>
        <fullName evidence="1">Uncharacterized protein</fullName>
    </submittedName>
</protein>
<dbReference type="RefSeq" id="WP_142766344.1">
    <property type="nucleotide sequence ID" value="NZ_CP041356.1"/>
</dbReference>
<dbReference type="Proteomes" id="UP000315128">
    <property type="component" value="Chromosome"/>
</dbReference>
<organism evidence="1 2">
    <name type="scientific">Lactococcus protaetiae</name>
    <dbReference type="NCBI Taxonomy" id="2592653"/>
    <lineage>
        <taxon>Bacteria</taxon>
        <taxon>Bacillati</taxon>
        <taxon>Bacillota</taxon>
        <taxon>Bacilli</taxon>
        <taxon>Lactobacillales</taxon>
        <taxon>Streptococcaceae</taxon>
        <taxon>Lactococcus</taxon>
    </lineage>
</organism>
<dbReference type="EMBL" id="CP041356">
    <property type="protein sequence ID" value="QDK70760.1"/>
    <property type="molecule type" value="Genomic_DNA"/>
</dbReference>
<proteinExistence type="predicted"/>
<keyword evidence="2" id="KW-1185">Reference proteome</keyword>
<accession>A0A514Z844</accession>
<dbReference type="AlphaFoldDB" id="A0A514Z844"/>
<reference evidence="1 2" key="1">
    <citation type="submission" date="2019-07" db="EMBL/GenBank/DDBJ databases">
        <title>Genome sequencing of KACC 19320.</title>
        <authorList>
            <person name="Heo J."/>
            <person name="Kim S.-J."/>
            <person name="Kim J.-S."/>
            <person name="Hong S.-B."/>
            <person name="Kwon S.-W."/>
        </authorList>
    </citation>
    <scope>NUCLEOTIDE SEQUENCE [LARGE SCALE GENOMIC DNA]</scope>
    <source>
        <strain evidence="1 2">KACC 19320</strain>
    </source>
</reference>
<dbReference type="OrthoDB" id="2240974at2"/>
<name>A0A514Z844_9LACT</name>
<sequence>MKLNLDQTFKSVDYTYYTQNKDGSFTATTQATFENAMGTHAENWTFKIAAQGNSYFASDFKHTIDKNYIQQGRKK</sequence>
<dbReference type="KEGG" id="lack:FLP15_05810"/>